<reference evidence="4 5" key="1">
    <citation type="submission" date="2020-04" db="EMBL/GenBank/DDBJ databases">
        <title>Flammeovirga sp. SR4, a novel species isolated from seawater.</title>
        <authorList>
            <person name="Wang X."/>
        </authorList>
    </citation>
    <scope>NUCLEOTIDE SEQUENCE [LARGE SCALE GENOMIC DNA]</scope>
    <source>
        <strain evidence="4 5">SR4</strain>
    </source>
</reference>
<dbReference type="EMBL" id="JABAIL010000002">
    <property type="protein sequence ID" value="NLR90682.1"/>
    <property type="molecule type" value="Genomic_DNA"/>
</dbReference>
<evidence type="ECO:0000313" key="4">
    <source>
        <dbReference type="EMBL" id="NLR90682.1"/>
    </source>
</evidence>
<dbReference type="Proteomes" id="UP000585050">
    <property type="component" value="Unassembled WGS sequence"/>
</dbReference>
<dbReference type="PANTHER" id="PTHR36509">
    <property type="entry name" value="BLL3101 PROTEIN"/>
    <property type="match status" value="1"/>
</dbReference>
<protein>
    <submittedName>
        <fullName evidence="4">DUF1254 domain-containing protein</fullName>
    </submittedName>
</protein>
<organism evidence="4 5">
    <name type="scientific">Flammeovirga agarivorans</name>
    <dbReference type="NCBI Taxonomy" id="2726742"/>
    <lineage>
        <taxon>Bacteria</taxon>
        <taxon>Pseudomonadati</taxon>
        <taxon>Bacteroidota</taxon>
        <taxon>Cytophagia</taxon>
        <taxon>Cytophagales</taxon>
        <taxon>Flammeovirgaceae</taxon>
        <taxon>Flammeovirga</taxon>
    </lineage>
</organism>
<dbReference type="SUPFAM" id="SSF160935">
    <property type="entry name" value="VPA0735-like"/>
    <property type="match status" value="1"/>
</dbReference>
<dbReference type="InterPro" id="IPR037050">
    <property type="entry name" value="DUF1254_sf"/>
</dbReference>
<feature type="domain" description="DUF1214" evidence="2">
    <location>
        <begin position="349"/>
        <end position="452"/>
    </location>
</feature>
<proteinExistence type="predicted"/>
<dbReference type="Gene3D" id="1.10.3360.10">
    <property type="entry name" value="VPA0735-like domain"/>
    <property type="match status" value="1"/>
</dbReference>
<dbReference type="InterPro" id="IPR037049">
    <property type="entry name" value="DUF1214_C_sf"/>
</dbReference>
<dbReference type="InterPro" id="IPR010621">
    <property type="entry name" value="DUF1214"/>
</dbReference>
<dbReference type="PANTHER" id="PTHR36509:SF3">
    <property type="entry name" value="SIGNAL PEPTIDE PROTEIN"/>
    <property type="match status" value="1"/>
</dbReference>
<evidence type="ECO:0000313" key="5">
    <source>
        <dbReference type="Proteomes" id="UP000585050"/>
    </source>
</evidence>
<feature type="signal peptide" evidence="1">
    <location>
        <begin position="1"/>
        <end position="22"/>
    </location>
</feature>
<evidence type="ECO:0000256" key="1">
    <source>
        <dbReference type="SAM" id="SignalP"/>
    </source>
</evidence>
<evidence type="ECO:0000259" key="2">
    <source>
        <dbReference type="Pfam" id="PF06742"/>
    </source>
</evidence>
<feature type="domain" description="DUF1254" evidence="3">
    <location>
        <begin position="65"/>
        <end position="196"/>
    </location>
</feature>
<dbReference type="Gene3D" id="2.60.40.1610">
    <property type="entry name" value="Domain of unknown function DUF1254"/>
    <property type="match status" value="1"/>
</dbReference>
<dbReference type="Gene3D" id="2.60.120.600">
    <property type="entry name" value="Domain of unknown function DUF1214, C-terminal domain"/>
    <property type="match status" value="1"/>
</dbReference>
<dbReference type="AlphaFoldDB" id="A0A7X8SID7"/>
<sequence length="469" mass="52983">MKKNILLLFTSWFMIIANCIHAQQKDIEYQIMVQRASQAAIWAMPAVGLVDFKKATRRDLGGDLNDVVYLTKPFDSKHGFLTANDVTAYGWGNIALENGPMVVEVPAASDKVSYFGSFLNAWQVPIEDIGPAGADKGEGGKYLLVANDYKGALPQEGYIIRYVDTYRVGFSFRPRLYNGATDKDAAEYAHQVKIYPLSEESNPKETNYLDATNVSYNCLPVYDFTFFQDINDVIQNNPVRPQDKAVMGILKSLGIEKGKEFNPSDKQKKAMEEGLALAYDYMQSLFTTPGKVIVEQWPGESNWYRWNFTSGQPQLGFPYETDNEVLIDGRAGAYFYITYLPKYLGGGTYYLTGLRDKAGMFLNGEDTYKLRVPKDTPVKDFWSVIVYSMKTKGFIQGAEKVGLSSRQIDELKKNKDGSVDIYFGPKPPKGLESNWIPTGEDFFLLFRLYGPSSKDFYKSWSLDDIEKVK</sequence>
<dbReference type="Pfam" id="PF06742">
    <property type="entry name" value="DUF1214"/>
    <property type="match status" value="1"/>
</dbReference>
<accession>A0A7X8SID7</accession>
<keyword evidence="1" id="KW-0732">Signal</keyword>
<comment type="caution">
    <text evidence="4">The sequence shown here is derived from an EMBL/GenBank/DDBJ whole genome shotgun (WGS) entry which is preliminary data.</text>
</comment>
<name>A0A7X8SID7_9BACT</name>
<dbReference type="InterPro" id="IPR010679">
    <property type="entry name" value="DUF1254"/>
</dbReference>
<keyword evidence="5" id="KW-1185">Reference proteome</keyword>
<feature type="chain" id="PRO_5030559545" evidence="1">
    <location>
        <begin position="23"/>
        <end position="469"/>
    </location>
</feature>
<gene>
    <name evidence="4" type="ORF">HGP29_05675</name>
</gene>
<evidence type="ECO:0000259" key="3">
    <source>
        <dbReference type="Pfam" id="PF06863"/>
    </source>
</evidence>
<dbReference type="Pfam" id="PF06863">
    <property type="entry name" value="DUF1254"/>
    <property type="match status" value="1"/>
</dbReference>
<dbReference type="RefSeq" id="WP_168881401.1">
    <property type="nucleotide sequence ID" value="NZ_JABAIL010000002.1"/>
</dbReference>